<accession>F0WVR6</accession>
<protein>
    <submittedName>
        <fullName evidence="1">AlNc14C303G10405 protein</fullName>
    </submittedName>
</protein>
<reference evidence="1" key="2">
    <citation type="submission" date="2011-02" db="EMBL/GenBank/DDBJ databases">
        <authorList>
            <person name="MacLean D."/>
        </authorList>
    </citation>
    <scope>NUCLEOTIDE SEQUENCE</scope>
</reference>
<sequence>MFMHDPSGLTFWNYSLAKKVYPILKVMLADFTLCERTGIDTSHRTARGQEECFTGICVTLKNMQIHTINCDELYSGWTYAGKRVNAYRWTDESFGILVVIMDVPITYRPCTCP</sequence>
<proteinExistence type="predicted"/>
<dbReference type="EMBL" id="FR824348">
    <property type="protein sequence ID" value="CCA25512.1"/>
    <property type="molecule type" value="Genomic_DNA"/>
</dbReference>
<organism evidence="1">
    <name type="scientific">Albugo laibachii Nc14</name>
    <dbReference type="NCBI Taxonomy" id="890382"/>
    <lineage>
        <taxon>Eukaryota</taxon>
        <taxon>Sar</taxon>
        <taxon>Stramenopiles</taxon>
        <taxon>Oomycota</taxon>
        <taxon>Peronosporomycetes</taxon>
        <taxon>Albuginales</taxon>
        <taxon>Albuginaceae</taxon>
        <taxon>Albugo</taxon>
    </lineage>
</organism>
<dbReference type="HOGENOM" id="CLU_2163131_0_0_1"/>
<dbReference type="AlphaFoldDB" id="F0WVR6"/>
<name>F0WVR6_9STRA</name>
<gene>
    <name evidence="1" type="primary">AlNc14C303G10405</name>
    <name evidence="1" type="ORF">ALNC14_116560</name>
</gene>
<evidence type="ECO:0000313" key="1">
    <source>
        <dbReference type="EMBL" id="CCA25512.1"/>
    </source>
</evidence>
<reference evidence="1" key="1">
    <citation type="journal article" date="2011" name="PLoS Biol.">
        <title>Gene gain and loss during evolution of obligate parasitism in the white rust pathogen of Arabidopsis thaliana.</title>
        <authorList>
            <person name="Kemen E."/>
            <person name="Gardiner A."/>
            <person name="Schultz-Larsen T."/>
            <person name="Kemen A.C."/>
            <person name="Balmuth A.L."/>
            <person name="Robert-Seilaniantz A."/>
            <person name="Bailey K."/>
            <person name="Holub E."/>
            <person name="Studholme D.J."/>
            <person name="Maclean D."/>
            <person name="Jones J.D."/>
        </authorList>
    </citation>
    <scope>NUCLEOTIDE SEQUENCE</scope>
</reference>